<evidence type="ECO:0000259" key="1">
    <source>
        <dbReference type="PROSITE" id="PS51186"/>
    </source>
</evidence>
<proteinExistence type="predicted"/>
<dbReference type="SUPFAM" id="SSF55729">
    <property type="entry name" value="Acyl-CoA N-acyltransferases (Nat)"/>
    <property type="match status" value="1"/>
</dbReference>
<reference evidence="2 3" key="1">
    <citation type="submission" date="2018-06" db="EMBL/GenBank/DDBJ databases">
        <authorList>
            <consortium name="Pathogen Informatics"/>
            <person name="Doyle S."/>
        </authorList>
    </citation>
    <scope>NUCLEOTIDE SEQUENCE [LARGE SCALE GENOMIC DNA]</scope>
    <source>
        <strain evidence="2 3">NCTC10702</strain>
    </source>
</reference>
<dbReference type="Pfam" id="PF00583">
    <property type="entry name" value="Acetyltransf_1"/>
    <property type="match status" value="1"/>
</dbReference>
<dbReference type="InterPro" id="IPR000182">
    <property type="entry name" value="GNAT_dom"/>
</dbReference>
<keyword evidence="2" id="KW-0808">Transferase</keyword>
<sequence length="106" mass="12688">MDQQSKEQLNIREMTKEDVPQVFDLERRSFNDSSWTIDAFYHEIEQNNFAKYFVLEFEQQIIGYLGLWIVIDQAQITTVAIDDNYRGYGFRSNAFKIRNKLCKLHL</sequence>
<feature type="domain" description="N-acetyltransferase" evidence="1">
    <location>
        <begin position="9"/>
        <end position="106"/>
    </location>
</feature>
<keyword evidence="2" id="KW-0012">Acyltransferase</keyword>
<dbReference type="PROSITE" id="PS51186">
    <property type="entry name" value="GNAT"/>
    <property type="match status" value="1"/>
</dbReference>
<dbReference type="Proteomes" id="UP000254116">
    <property type="component" value="Unassembled WGS sequence"/>
</dbReference>
<gene>
    <name evidence="2" type="ORF">NCTC10702_03251</name>
</gene>
<organism evidence="2 3">
    <name type="scientific">Staphylococcus aureus</name>
    <dbReference type="NCBI Taxonomy" id="1280"/>
    <lineage>
        <taxon>Bacteria</taxon>
        <taxon>Bacillati</taxon>
        <taxon>Bacillota</taxon>
        <taxon>Bacilli</taxon>
        <taxon>Bacillales</taxon>
        <taxon>Staphylococcaceae</taxon>
        <taxon>Staphylococcus</taxon>
    </lineage>
</organism>
<dbReference type="AlphaFoldDB" id="A0A380EMQ2"/>
<dbReference type="CDD" id="cd04301">
    <property type="entry name" value="NAT_SF"/>
    <property type="match status" value="1"/>
</dbReference>
<evidence type="ECO:0000313" key="3">
    <source>
        <dbReference type="Proteomes" id="UP000254116"/>
    </source>
</evidence>
<name>A0A380EMQ2_STAAU</name>
<dbReference type="EC" id="2.3.1.-" evidence="2"/>
<protein>
    <submittedName>
        <fullName evidence="2">Ribosomal-protein-S18p-alanine acetyltransferase</fullName>
        <ecNumber evidence="2">2.3.1.-</ecNumber>
    </submittedName>
</protein>
<dbReference type="Gene3D" id="3.40.630.30">
    <property type="match status" value="1"/>
</dbReference>
<dbReference type="InterPro" id="IPR016181">
    <property type="entry name" value="Acyl_CoA_acyltransferase"/>
</dbReference>
<dbReference type="EMBL" id="UHBY01000003">
    <property type="protein sequence ID" value="SUL37257.1"/>
    <property type="molecule type" value="Genomic_DNA"/>
</dbReference>
<evidence type="ECO:0000313" key="2">
    <source>
        <dbReference type="EMBL" id="SUL37257.1"/>
    </source>
</evidence>
<dbReference type="GO" id="GO:0016747">
    <property type="term" value="F:acyltransferase activity, transferring groups other than amino-acyl groups"/>
    <property type="evidence" value="ECO:0007669"/>
    <property type="project" value="InterPro"/>
</dbReference>
<accession>A0A380EMQ2</accession>